<feature type="domain" description="PRP8" evidence="1">
    <location>
        <begin position="236"/>
        <end position="336"/>
    </location>
</feature>
<dbReference type="SUPFAM" id="SSF53098">
    <property type="entry name" value="Ribonuclease H-like"/>
    <property type="match status" value="1"/>
</dbReference>
<dbReference type="GO" id="GO:0030620">
    <property type="term" value="F:U2 snRNA binding"/>
    <property type="evidence" value="ECO:0007669"/>
    <property type="project" value="TreeGrafter"/>
</dbReference>
<evidence type="ECO:0000313" key="3">
    <source>
        <dbReference type="Proteomes" id="UP000541444"/>
    </source>
</evidence>
<dbReference type="AlphaFoldDB" id="A0A7J7P859"/>
<dbReference type="PANTHER" id="PTHR11140">
    <property type="entry name" value="PRE-MRNA SPLICING FACTOR PRP8"/>
    <property type="match status" value="1"/>
</dbReference>
<dbReference type="Pfam" id="PF12134">
    <property type="entry name" value="PRP8_domainIV"/>
    <property type="match status" value="2"/>
</dbReference>
<feature type="non-terminal residue" evidence="2">
    <location>
        <position position="1"/>
    </location>
</feature>
<dbReference type="GO" id="GO:0000244">
    <property type="term" value="P:spliceosomal tri-snRNP complex assembly"/>
    <property type="evidence" value="ECO:0007669"/>
    <property type="project" value="TreeGrafter"/>
</dbReference>
<name>A0A7J7P859_9MAGN</name>
<dbReference type="InterPro" id="IPR012337">
    <property type="entry name" value="RNaseH-like_sf"/>
</dbReference>
<dbReference type="PANTHER" id="PTHR11140:SF0">
    <property type="entry name" value="PRE-MRNA-PROCESSING-SPLICING FACTOR 8"/>
    <property type="match status" value="1"/>
</dbReference>
<evidence type="ECO:0000259" key="1">
    <source>
        <dbReference type="Pfam" id="PF12134"/>
    </source>
</evidence>
<dbReference type="EMBL" id="JACGCM010000178">
    <property type="protein sequence ID" value="KAF6175530.1"/>
    <property type="molecule type" value="Genomic_DNA"/>
</dbReference>
<dbReference type="InterPro" id="IPR043173">
    <property type="entry name" value="Prp8_domainIV_fingers"/>
</dbReference>
<proteinExistence type="predicted"/>
<dbReference type="Gene3D" id="1.20.80.40">
    <property type="match status" value="1"/>
</dbReference>
<dbReference type="GO" id="GO:0005682">
    <property type="term" value="C:U5 snRNP"/>
    <property type="evidence" value="ECO:0007669"/>
    <property type="project" value="TreeGrafter"/>
</dbReference>
<dbReference type="GO" id="GO:0071013">
    <property type="term" value="C:catalytic step 2 spliceosome"/>
    <property type="evidence" value="ECO:0007669"/>
    <property type="project" value="TreeGrafter"/>
</dbReference>
<dbReference type="InterPro" id="IPR021983">
    <property type="entry name" value="PRP8_domainIV"/>
</dbReference>
<keyword evidence="3" id="KW-1185">Reference proteome</keyword>
<gene>
    <name evidence="2" type="ORF">GIB67_038104</name>
</gene>
<dbReference type="GO" id="GO:0097157">
    <property type="term" value="F:pre-mRNA intronic binding"/>
    <property type="evidence" value="ECO:0007669"/>
    <property type="project" value="TreeGrafter"/>
</dbReference>
<dbReference type="Gene3D" id="3.90.1570.40">
    <property type="match status" value="2"/>
</dbReference>
<dbReference type="GO" id="GO:0030623">
    <property type="term" value="F:U5 snRNA binding"/>
    <property type="evidence" value="ECO:0007669"/>
    <property type="project" value="TreeGrafter"/>
</dbReference>
<dbReference type="OrthoDB" id="5548919at2759"/>
<accession>A0A7J7P859</accession>
<sequence length="356" mass="41020">AASARNSANRENYISPAYKETIHPRKSFKMNSSCAEILLFAAHRWIMSKPTLVTKSKDLFDQKMSNKYWIDVHLRWGDYNSHDIERVMIGIDLTYNLYAAFGNWFPGSKPLLAQAMNKIIKPNPALYVMRERIRKGLQLYSSELLKPYLSSQNYGEIFSNQIIWFVDDTNFYRVTIHKTFDGNLTTKPISCAIFIFNPRIGQMFLKIILASVWVGQKCLGQLARWKTAEKVAALVMLDPLEVYLLDFPNLVIKGSVLQLPFQEDCLKIEKFGDLILKATKPQMLLFNLYGDWLKNISSYTTFSRLILIFWALHVNNENAKMLLKPDKTIITEALKVSKHAVHRRQKCGPSVGQSRL</sequence>
<dbReference type="GO" id="GO:0030619">
    <property type="term" value="F:U1 snRNA binding"/>
    <property type="evidence" value="ECO:0007669"/>
    <property type="project" value="TreeGrafter"/>
</dbReference>
<evidence type="ECO:0000313" key="2">
    <source>
        <dbReference type="EMBL" id="KAF6175530.1"/>
    </source>
</evidence>
<protein>
    <recommendedName>
        <fullName evidence="1">PRP8 domain-containing protein</fullName>
    </recommendedName>
</protein>
<dbReference type="InterPro" id="IPR027652">
    <property type="entry name" value="PRP8"/>
</dbReference>
<dbReference type="InterPro" id="IPR043172">
    <property type="entry name" value="Prp8_domainIV_palm"/>
</dbReference>
<reference evidence="2 3" key="1">
    <citation type="journal article" date="2020" name="IScience">
        <title>Genome Sequencing of the Endangered Kingdonia uniflora (Circaeasteraceae, Ranunculales) Reveals Potential Mechanisms of Evolutionary Specialization.</title>
        <authorList>
            <person name="Sun Y."/>
            <person name="Deng T."/>
            <person name="Zhang A."/>
            <person name="Moore M.J."/>
            <person name="Landis J.B."/>
            <person name="Lin N."/>
            <person name="Zhang H."/>
            <person name="Zhang X."/>
            <person name="Huang J."/>
            <person name="Zhang X."/>
            <person name="Sun H."/>
            <person name="Wang H."/>
        </authorList>
    </citation>
    <scope>NUCLEOTIDE SEQUENCE [LARGE SCALE GENOMIC DNA]</scope>
    <source>
        <strain evidence="2">TB1705</strain>
        <tissue evidence="2">Leaf</tissue>
    </source>
</reference>
<organism evidence="2 3">
    <name type="scientific">Kingdonia uniflora</name>
    <dbReference type="NCBI Taxonomy" id="39325"/>
    <lineage>
        <taxon>Eukaryota</taxon>
        <taxon>Viridiplantae</taxon>
        <taxon>Streptophyta</taxon>
        <taxon>Embryophyta</taxon>
        <taxon>Tracheophyta</taxon>
        <taxon>Spermatophyta</taxon>
        <taxon>Magnoliopsida</taxon>
        <taxon>Ranunculales</taxon>
        <taxon>Circaeasteraceae</taxon>
        <taxon>Kingdonia</taxon>
    </lineage>
</organism>
<dbReference type="Gene3D" id="3.30.420.230">
    <property type="match status" value="2"/>
</dbReference>
<feature type="domain" description="PRP8" evidence="1">
    <location>
        <begin position="147"/>
        <end position="235"/>
    </location>
</feature>
<dbReference type="GO" id="GO:0017070">
    <property type="term" value="F:U6 snRNA binding"/>
    <property type="evidence" value="ECO:0007669"/>
    <property type="project" value="TreeGrafter"/>
</dbReference>
<dbReference type="Proteomes" id="UP000541444">
    <property type="component" value="Unassembled WGS sequence"/>
</dbReference>
<comment type="caution">
    <text evidence="2">The sequence shown here is derived from an EMBL/GenBank/DDBJ whole genome shotgun (WGS) entry which is preliminary data.</text>
</comment>